<dbReference type="KEGG" id="vg:19526159"/>
<protein>
    <submittedName>
        <fullName evidence="1">Uncharacterized protein</fullName>
    </submittedName>
</protein>
<name>A0A024B1F0_9CAUD</name>
<keyword evidence="2" id="KW-1185">Reference proteome</keyword>
<organism evidence="1 2">
    <name type="scientific">Bacillus phage Hakuna</name>
    <dbReference type="NCBI Taxonomy" id="1486659"/>
    <lineage>
        <taxon>Viruses</taxon>
        <taxon>Duplodnaviria</taxon>
        <taxon>Heunggongvirae</taxon>
        <taxon>Uroviricota</taxon>
        <taxon>Caudoviricetes</taxon>
        <taxon>Herelleviridae</taxon>
        <taxon>Bastillevirinae</taxon>
        <taxon>Wphvirus</taxon>
        <taxon>Wphvirus hakuna</taxon>
    </lineage>
</organism>
<dbReference type="EMBL" id="KJ489399">
    <property type="protein sequence ID" value="AHZ10177.1"/>
    <property type="molecule type" value="Genomic_DNA"/>
</dbReference>
<reference evidence="2" key="1">
    <citation type="submission" date="2014-09" db="EMBL/GenBank/DDBJ databases">
        <authorList>
            <person name="Sauder A.B."/>
            <person name="McKenzie Q.R."/>
            <person name="Temple L.M."/>
            <person name="Alexis B.K."/>
            <person name="Al-Atrache Z."/>
            <person name="Lewis L.O."/>
            <person name="Loesser-Casey K.E."/>
            <person name="Mitchell K.J."/>
        </authorList>
    </citation>
    <scope>NUCLEOTIDE SEQUENCE [LARGE SCALE GENOMIC DNA]</scope>
</reference>
<proteinExistence type="predicted"/>
<sequence length="120" mass="13752">MALSLTFTDHLGCKFELEDGAHDLYASLLMTDTSDGESANVMLNEQRVHMIISTLLQSRWGKTYTVPNLYDYTLEELEDFIEKQKQHKIEEAKKKLDIALKDAYEAGVDYEDILDAAKNF</sequence>
<dbReference type="Proteomes" id="UP000026900">
    <property type="component" value="Segment"/>
</dbReference>
<evidence type="ECO:0000313" key="1">
    <source>
        <dbReference type="EMBL" id="AHZ10177.1"/>
    </source>
</evidence>
<evidence type="ECO:0000313" key="2">
    <source>
        <dbReference type="Proteomes" id="UP000026900"/>
    </source>
</evidence>
<accession>A0A024B1F0</accession>
<dbReference type="GeneID" id="19526159"/>
<dbReference type="RefSeq" id="YP_009036608.1">
    <property type="nucleotide sequence ID" value="NC_024213.1"/>
</dbReference>